<evidence type="ECO:0000256" key="1">
    <source>
        <dbReference type="SAM" id="MobiDB-lite"/>
    </source>
</evidence>
<dbReference type="HOGENOM" id="CLU_831874_0_0_1"/>
<keyword evidence="3" id="KW-1185">Reference proteome</keyword>
<name>A0A0D0DP32_9AGAM</name>
<gene>
    <name evidence="2" type="ORF">PAXRUDRAFT_821359</name>
</gene>
<proteinExistence type="predicted"/>
<dbReference type="AlphaFoldDB" id="A0A0D0DP32"/>
<reference evidence="3" key="2">
    <citation type="submission" date="2015-01" db="EMBL/GenBank/DDBJ databases">
        <title>Evolutionary Origins and Diversification of the Mycorrhizal Mutualists.</title>
        <authorList>
            <consortium name="DOE Joint Genome Institute"/>
            <consortium name="Mycorrhizal Genomics Consortium"/>
            <person name="Kohler A."/>
            <person name="Kuo A."/>
            <person name="Nagy L.G."/>
            <person name="Floudas D."/>
            <person name="Copeland A."/>
            <person name="Barry K.W."/>
            <person name="Cichocki N."/>
            <person name="Veneault-Fourrey C."/>
            <person name="LaButti K."/>
            <person name="Lindquist E.A."/>
            <person name="Lipzen A."/>
            <person name="Lundell T."/>
            <person name="Morin E."/>
            <person name="Murat C."/>
            <person name="Riley R."/>
            <person name="Ohm R."/>
            <person name="Sun H."/>
            <person name="Tunlid A."/>
            <person name="Henrissat B."/>
            <person name="Grigoriev I.V."/>
            <person name="Hibbett D.S."/>
            <person name="Martin F."/>
        </authorList>
    </citation>
    <scope>NUCLEOTIDE SEQUENCE [LARGE SCALE GENOMIC DNA]</scope>
    <source>
        <strain evidence="3">Ve08.2h10</strain>
    </source>
</reference>
<evidence type="ECO:0000313" key="3">
    <source>
        <dbReference type="Proteomes" id="UP000054538"/>
    </source>
</evidence>
<protein>
    <submittedName>
        <fullName evidence="2">Uncharacterized protein</fullName>
    </submittedName>
</protein>
<reference evidence="2 3" key="1">
    <citation type="submission" date="2014-04" db="EMBL/GenBank/DDBJ databases">
        <authorList>
            <consortium name="DOE Joint Genome Institute"/>
            <person name="Kuo A."/>
            <person name="Kohler A."/>
            <person name="Jargeat P."/>
            <person name="Nagy L.G."/>
            <person name="Floudas D."/>
            <person name="Copeland A."/>
            <person name="Barry K.W."/>
            <person name="Cichocki N."/>
            <person name="Veneault-Fourrey C."/>
            <person name="LaButti K."/>
            <person name="Lindquist E.A."/>
            <person name="Lipzen A."/>
            <person name="Lundell T."/>
            <person name="Morin E."/>
            <person name="Murat C."/>
            <person name="Sun H."/>
            <person name="Tunlid A."/>
            <person name="Henrissat B."/>
            <person name="Grigoriev I.V."/>
            <person name="Hibbett D.S."/>
            <person name="Martin F."/>
            <person name="Nordberg H.P."/>
            <person name="Cantor M.N."/>
            <person name="Hua S.X."/>
        </authorList>
    </citation>
    <scope>NUCLEOTIDE SEQUENCE [LARGE SCALE GENOMIC DNA]</scope>
    <source>
        <strain evidence="2 3">Ve08.2h10</strain>
    </source>
</reference>
<dbReference type="Proteomes" id="UP000054538">
    <property type="component" value="Unassembled WGS sequence"/>
</dbReference>
<organism evidence="2 3">
    <name type="scientific">Paxillus rubicundulus Ve08.2h10</name>
    <dbReference type="NCBI Taxonomy" id="930991"/>
    <lineage>
        <taxon>Eukaryota</taxon>
        <taxon>Fungi</taxon>
        <taxon>Dikarya</taxon>
        <taxon>Basidiomycota</taxon>
        <taxon>Agaricomycotina</taxon>
        <taxon>Agaricomycetes</taxon>
        <taxon>Agaricomycetidae</taxon>
        <taxon>Boletales</taxon>
        <taxon>Paxilineae</taxon>
        <taxon>Paxillaceae</taxon>
        <taxon>Paxillus</taxon>
    </lineage>
</organism>
<feature type="region of interest" description="Disordered" evidence="1">
    <location>
        <begin position="243"/>
        <end position="269"/>
    </location>
</feature>
<evidence type="ECO:0000313" key="2">
    <source>
        <dbReference type="EMBL" id="KIL00773.1"/>
    </source>
</evidence>
<accession>A0A0D0DP32</accession>
<sequence>MDVDWCLSCERKLDDFPAASGPYCSPECLSYAQPSSSPISPLPANSNACRIRQWAQAIPQRVPAGAPAHPFSGSATNSFTFDLSSHFELLPPSPRKCHQPTPKLIERTAVSTPLPTLCVSSPAHIRPLPPARASSRTYSPPNTAANTMASMSDASTSLTSLLSEPMVATPDEDCSFSANIGTLVRSLVHRDRTSCTQGPREDYVTEKFTDYFPRLPLAKKTFSSSKKPKTIQPLSPVPVLRRKSPTKKIVAPQERDRSSPTHSHTPTPVVFPSCRAAVVDVEDDDGRAVAPQAQYHSAYYQKYAPQRQYAQEQLRSPSLATSVSSTGSSVLLMAPKRWDDIRGRKGGRAIAA</sequence>
<dbReference type="EMBL" id="KN824827">
    <property type="protein sequence ID" value="KIL00773.1"/>
    <property type="molecule type" value="Genomic_DNA"/>
</dbReference>
<dbReference type="InParanoid" id="A0A0D0DP32"/>
<dbReference type="OrthoDB" id="2210012at2759"/>